<keyword evidence="6 9" id="KW-1133">Transmembrane helix</keyword>
<evidence type="ECO:0000256" key="2">
    <source>
        <dbReference type="ARBA" id="ARBA00006175"/>
    </source>
</evidence>
<feature type="transmembrane region" description="Helical" evidence="9">
    <location>
        <begin position="161"/>
        <end position="179"/>
    </location>
</feature>
<evidence type="ECO:0000256" key="5">
    <source>
        <dbReference type="ARBA" id="ARBA00022692"/>
    </source>
</evidence>
<gene>
    <name evidence="10" type="ORF">DAPK24_055540</name>
</gene>
<reference evidence="10 11" key="1">
    <citation type="journal article" date="2023" name="Elife">
        <title>Identification of key yeast species and microbe-microbe interactions impacting larval growth of Drosophila in the wild.</title>
        <authorList>
            <person name="Mure A."/>
            <person name="Sugiura Y."/>
            <person name="Maeda R."/>
            <person name="Honda K."/>
            <person name="Sakurai N."/>
            <person name="Takahashi Y."/>
            <person name="Watada M."/>
            <person name="Katoh T."/>
            <person name="Gotoh A."/>
            <person name="Gotoh Y."/>
            <person name="Taniguchi I."/>
            <person name="Nakamura K."/>
            <person name="Hayashi T."/>
            <person name="Katayama T."/>
            <person name="Uemura T."/>
            <person name="Hattori Y."/>
        </authorList>
    </citation>
    <scope>NUCLEOTIDE SEQUENCE [LARGE SCALE GENOMIC DNA]</scope>
    <source>
        <strain evidence="10 11">PK-24</strain>
    </source>
</reference>
<dbReference type="PANTHER" id="PTHR19139:SF199">
    <property type="entry name" value="MIP17260P"/>
    <property type="match status" value="1"/>
</dbReference>
<sequence length="268" mass="28465">MDPEQKLGYSSNAPEPSSNKRFNFDWKLKGSPKNLFVVISGEFIGTFIFLWVAYMIASVVNAGDSVDTSSSSKILVIAIGFGFGVMIGITLTAKVSGGNLNPAVTLTLVLTKVVDPIKGLCMMVTQIIAGMAAGGAASAMAPGPVTFANSLGGGCSKGRGLMIEAFVTCLLCVTVLMTVVEKSSFNDFAPVLIGLSLFLGHLIAIKYTGAGINPARSLGAAVAKRSFPVYFWIYWIGPIIGALIAAGIWYFWTFLDYNQGNEDNEKFE</sequence>
<feature type="transmembrane region" description="Helical" evidence="9">
    <location>
        <begin position="117"/>
        <end position="140"/>
    </location>
</feature>
<comment type="subcellular location">
    <subcellularLocation>
        <location evidence="1">Cell membrane</location>
        <topology evidence="1">Multi-pass membrane protein</topology>
    </subcellularLocation>
</comment>
<dbReference type="Pfam" id="PF00230">
    <property type="entry name" value="MIP"/>
    <property type="match status" value="1"/>
</dbReference>
<feature type="transmembrane region" description="Helical" evidence="9">
    <location>
        <begin position="229"/>
        <end position="252"/>
    </location>
</feature>
<organism evidence="10 11">
    <name type="scientific">Pichia kluyveri</name>
    <name type="common">Yeast</name>
    <dbReference type="NCBI Taxonomy" id="36015"/>
    <lineage>
        <taxon>Eukaryota</taxon>
        <taxon>Fungi</taxon>
        <taxon>Dikarya</taxon>
        <taxon>Ascomycota</taxon>
        <taxon>Saccharomycotina</taxon>
        <taxon>Pichiomycetes</taxon>
        <taxon>Pichiales</taxon>
        <taxon>Pichiaceae</taxon>
        <taxon>Pichia</taxon>
    </lineage>
</organism>
<dbReference type="Gene3D" id="1.20.1080.10">
    <property type="entry name" value="Glycerol uptake facilitator protein"/>
    <property type="match status" value="1"/>
</dbReference>
<feature type="transmembrane region" description="Helical" evidence="9">
    <location>
        <begin position="74"/>
        <end position="97"/>
    </location>
</feature>
<keyword evidence="11" id="KW-1185">Reference proteome</keyword>
<dbReference type="GO" id="GO:0005886">
    <property type="term" value="C:plasma membrane"/>
    <property type="evidence" value="ECO:0007669"/>
    <property type="project" value="UniProtKB-SubCell"/>
</dbReference>
<protein>
    <submittedName>
        <fullName evidence="10">Aqy1 protein</fullName>
    </submittedName>
</protein>
<evidence type="ECO:0000256" key="1">
    <source>
        <dbReference type="ARBA" id="ARBA00004651"/>
    </source>
</evidence>
<comment type="similarity">
    <text evidence="2 8">Belongs to the MIP/aquaporin (TC 1.A.8) family.</text>
</comment>
<dbReference type="InterPro" id="IPR000425">
    <property type="entry name" value="MIP"/>
</dbReference>
<evidence type="ECO:0000313" key="11">
    <source>
        <dbReference type="Proteomes" id="UP001378960"/>
    </source>
</evidence>
<evidence type="ECO:0000256" key="4">
    <source>
        <dbReference type="ARBA" id="ARBA00022475"/>
    </source>
</evidence>
<keyword evidence="7 9" id="KW-0472">Membrane</keyword>
<dbReference type="InterPro" id="IPR023271">
    <property type="entry name" value="Aquaporin-like"/>
</dbReference>
<evidence type="ECO:0000256" key="7">
    <source>
        <dbReference type="ARBA" id="ARBA00023136"/>
    </source>
</evidence>
<keyword evidence="5 8" id="KW-0812">Transmembrane</keyword>
<dbReference type="Proteomes" id="UP001378960">
    <property type="component" value="Unassembled WGS sequence"/>
</dbReference>
<feature type="transmembrane region" description="Helical" evidence="9">
    <location>
        <begin position="35"/>
        <end position="62"/>
    </location>
</feature>
<accession>A0AAV5RED0</accession>
<dbReference type="PROSITE" id="PS00221">
    <property type="entry name" value="MIP"/>
    <property type="match status" value="1"/>
</dbReference>
<dbReference type="AlphaFoldDB" id="A0AAV5RED0"/>
<name>A0AAV5RED0_PICKL</name>
<dbReference type="GO" id="GO:0015250">
    <property type="term" value="F:water channel activity"/>
    <property type="evidence" value="ECO:0007669"/>
    <property type="project" value="TreeGrafter"/>
</dbReference>
<evidence type="ECO:0000313" key="10">
    <source>
        <dbReference type="EMBL" id="GMM48956.1"/>
    </source>
</evidence>
<evidence type="ECO:0000256" key="3">
    <source>
        <dbReference type="ARBA" id="ARBA00022448"/>
    </source>
</evidence>
<dbReference type="SUPFAM" id="SSF81338">
    <property type="entry name" value="Aquaporin-like"/>
    <property type="match status" value="1"/>
</dbReference>
<evidence type="ECO:0000256" key="9">
    <source>
        <dbReference type="SAM" id="Phobius"/>
    </source>
</evidence>
<dbReference type="EMBL" id="BTGB01000009">
    <property type="protein sequence ID" value="GMM48956.1"/>
    <property type="molecule type" value="Genomic_DNA"/>
</dbReference>
<evidence type="ECO:0000256" key="8">
    <source>
        <dbReference type="RuleBase" id="RU000477"/>
    </source>
</evidence>
<comment type="caution">
    <text evidence="10">The sequence shown here is derived from an EMBL/GenBank/DDBJ whole genome shotgun (WGS) entry which is preliminary data.</text>
</comment>
<feature type="transmembrane region" description="Helical" evidence="9">
    <location>
        <begin position="191"/>
        <end position="208"/>
    </location>
</feature>
<dbReference type="PANTHER" id="PTHR19139">
    <property type="entry name" value="AQUAPORIN TRANSPORTER"/>
    <property type="match status" value="1"/>
</dbReference>
<dbReference type="InterPro" id="IPR022357">
    <property type="entry name" value="MIP_CS"/>
</dbReference>
<keyword evidence="4" id="KW-1003">Cell membrane</keyword>
<dbReference type="InterPro" id="IPR034294">
    <property type="entry name" value="Aquaporin_transptr"/>
</dbReference>
<dbReference type="PRINTS" id="PR00783">
    <property type="entry name" value="MINTRINSICP"/>
</dbReference>
<proteinExistence type="inferred from homology"/>
<keyword evidence="3 8" id="KW-0813">Transport</keyword>
<evidence type="ECO:0000256" key="6">
    <source>
        <dbReference type="ARBA" id="ARBA00022989"/>
    </source>
</evidence>